<accession>A0A2U1FDL7</accession>
<evidence type="ECO:0000256" key="2">
    <source>
        <dbReference type="SAM" id="Phobius"/>
    </source>
</evidence>
<dbReference type="EMBL" id="QEKW01000005">
    <property type="protein sequence ID" value="PVZ10226.1"/>
    <property type="molecule type" value="Genomic_DNA"/>
</dbReference>
<evidence type="ECO:0000313" key="5">
    <source>
        <dbReference type="EMBL" id="PVZ10226.1"/>
    </source>
</evidence>
<keyword evidence="6" id="KW-1185">Reference proteome</keyword>
<keyword evidence="2" id="KW-0812">Transmembrane</keyword>
<dbReference type="Pfam" id="PF11887">
    <property type="entry name" value="Mce4_CUP1"/>
    <property type="match status" value="1"/>
</dbReference>
<evidence type="ECO:0000259" key="4">
    <source>
        <dbReference type="Pfam" id="PF11887"/>
    </source>
</evidence>
<evidence type="ECO:0000313" key="6">
    <source>
        <dbReference type="Proteomes" id="UP000245639"/>
    </source>
</evidence>
<feature type="domain" description="Mammalian cell entry C-terminal" evidence="4">
    <location>
        <begin position="140"/>
        <end position="358"/>
    </location>
</feature>
<feature type="region of interest" description="Disordered" evidence="1">
    <location>
        <begin position="1"/>
        <end position="21"/>
    </location>
</feature>
<name>A0A2U1FDL7_9PSEU</name>
<proteinExistence type="predicted"/>
<gene>
    <name evidence="5" type="ORF">C8D89_105306</name>
</gene>
<dbReference type="OrthoDB" id="3460188at2"/>
<dbReference type="Proteomes" id="UP000245639">
    <property type="component" value="Unassembled WGS sequence"/>
</dbReference>
<dbReference type="InterPro" id="IPR005693">
    <property type="entry name" value="Mce"/>
</dbReference>
<comment type="caution">
    <text evidence="5">The sequence shown here is derived from an EMBL/GenBank/DDBJ whole genome shotgun (WGS) entry which is preliminary data.</text>
</comment>
<organism evidence="5 6">
    <name type="scientific">Actinomycetospora cinnamomea</name>
    <dbReference type="NCBI Taxonomy" id="663609"/>
    <lineage>
        <taxon>Bacteria</taxon>
        <taxon>Bacillati</taxon>
        <taxon>Actinomycetota</taxon>
        <taxon>Actinomycetes</taxon>
        <taxon>Pseudonocardiales</taxon>
        <taxon>Pseudonocardiaceae</taxon>
        <taxon>Actinomycetospora</taxon>
    </lineage>
</organism>
<evidence type="ECO:0000259" key="3">
    <source>
        <dbReference type="Pfam" id="PF02470"/>
    </source>
</evidence>
<feature type="region of interest" description="Disordered" evidence="1">
    <location>
        <begin position="137"/>
        <end position="160"/>
    </location>
</feature>
<sequence>MSAPTHETQQDDWAPPIKDKRPPLSPLRRRLMGLGLVILMLFVVAFCLAMFNKVFKPTETVYLRTETVGNQLSPQGDVKVRGVIVGEITSVDSDGSGGVIEMAMDPDFLPNIPSNTTAMLIPKTLFGERYVSLSIPPNASPRPLQEGDTVTQDRSENATETEQVLNNLLPVLTAVQPQKLSDTLGAISQTLSGRGEELGDTLVLLNQYVEGLQPALPDLQANLRALAPTADIYNQAAPDLLLALDNLVTTSRTLVEQRAAFESTFRSVTSASNVTTEFLAANRDNIIELAASARPTLETLARYSSEFPCLLRQLTDLTPKINDVLNPATGIQIDAEITIDRTKYTGADRPVYRDDRGPRCYQIEGQAPQYPPGGPIADGSTQPDPSRSTQDAYAGGQGEEIDEDSQTGDDSQAGARTPADPTADTGGETEGQAAVGRVDGANIGLPNSPNSPEERQLVTEVTAMQMGISPSQVPSFAPFLNAATLRGAPAVIR</sequence>
<dbReference type="Pfam" id="PF02470">
    <property type="entry name" value="MlaD"/>
    <property type="match status" value="1"/>
</dbReference>
<dbReference type="NCBIfam" id="TIGR00996">
    <property type="entry name" value="Mtu_fam_mce"/>
    <property type="match status" value="1"/>
</dbReference>
<reference evidence="5 6" key="1">
    <citation type="submission" date="2018-04" db="EMBL/GenBank/DDBJ databases">
        <title>Genomic Encyclopedia of Type Strains, Phase IV (KMG-IV): sequencing the most valuable type-strain genomes for metagenomic binning, comparative biology and taxonomic classification.</title>
        <authorList>
            <person name="Goeker M."/>
        </authorList>
    </citation>
    <scope>NUCLEOTIDE SEQUENCE [LARGE SCALE GENOMIC DNA]</scope>
    <source>
        <strain evidence="5 6">DSM 45771</strain>
    </source>
</reference>
<feature type="domain" description="Mce/MlaD" evidence="3">
    <location>
        <begin position="58"/>
        <end position="134"/>
    </location>
</feature>
<dbReference type="GO" id="GO:0005576">
    <property type="term" value="C:extracellular region"/>
    <property type="evidence" value="ECO:0007669"/>
    <property type="project" value="TreeGrafter"/>
</dbReference>
<dbReference type="PANTHER" id="PTHR33371:SF19">
    <property type="entry name" value="MCE-FAMILY PROTEIN MCE4A"/>
    <property type="match status" value="1"/>
</dbReference>
<dbReference type="InterPro" id="IPR003399">
    <property type="entry name" value="Mce/MlaD"/>
</dbReference>
<dbReference type="AlphaFoldDB" id="A0A2U1FDL7"/>
<protein>
    <submittedName>
        <fullName evidence="5">Virulence factor Mce-like protein</fullName>
    </submittedName>
</protein>
<feature type="compositionally biased region" description="Polar residues" evidence="1">
    <location>
        <begin position="379"/>
        <end position="391"/>
    </location>
</feature>
<dbReference type="InterPro" id="IPR024516">
    <property type="entry name" value="Mce_C"/>
</dbReference>
<dbReference type="GO" id="GO:0051701">
    <property type="term" value="P:biological process involved in interaction with host"/>
    <property type="evidence" value="ECO:0007669"/>
    <property type="project" value="TreeGrafter"/>
</dbReference>
<dbReference type="PANTHER" id="PTHR33371">
    <property type="entry name" value="INTERMEMBRANE PHOSPHOLIPID TRANSPORT SYSTEM BINDING PROTEIN MLAD-RELATED"/>
    <property type="match status" value="1"/>
</dbReference>
<keyword evidence="2" id="KW-1133">Transmembrane helix</keyword>
<evidence type="ECO:0000256" key="1">
    <source>
        <dbReference type="SAM" id="MobiDB-lite"/>
    </source>
</evidence>
<keyword evidence="2" id="KW-0472">Membrane</keyword>
<feature type="region of interest" description="Disordered" evidence="1">
    <location>
        <begin position="348"/>
        <end position="430"/>
    </location>
</feature>
<feature type="transmembrane region" description="Helical" evidence="2">
    <location>
        <begin position="31"/>
        <end position="51"/>
    </location>
</feature>
<dbReference type="InterPro" id="IPR052336">
    <property type="entry name" value="MlaD_Phospholipid_Transporter"/>
</dbReference>
<dbReference type="RefSeq" id="WP_116708451.1">
    <property type="nucleotide sequence ID" value="NZ_QEKW01000005.1"/>
</dbReference>